<dbReference type="OrthoDB" id="1624247at2"/>
<keyword evidence="4" id="KW-0699">rRNA-binding</keyword>
<evidence type="ECO:0000313" key="16">
    <source>
        <dbReference type="Proteomes" id="UP000198943"/>
    </source>
</evidence>
<evidence type="ECO:0000256" key="13">
    <source>
        <dbReference type="SAM" id="MobiDB-lite"/>
    </source>
</evidence>
<feature type="domain" description="ABC transporter" evidence="14">
    <location>
        <begin position="326"/>
        <end position="544"/>
    </location>
</feature>
<feature type="coiled-coil region" evidence="12">
    <location>
        <begin position="607"/>
        <end position="665"/>
    </location>
</feature>
<keyword evidence="7" id="KW-0378">Hydrolase</keyword>
<keyword evidence="9" id="KW-0810">Translation regulation</keyword>
<evidence type="ECO:0000256" key="3">
    <source>
        <dbReference type="ARBA" id="ARBA00022555"/>
    </source>
</evidence>
<keyword evidence="2" id="KW-0963">Cytoplasm</keyword>
<dbReference type="InterPro" id="IPR037118">
    <property type="entry name" value="Val-tRNA_synth_C_sf"/>
</dbReference>
<accession>A0A1G6KEI1</accession>
<keyword evidence="12" id="KW-0175">Coiled coil</keyword>
<dbReference type="FunFam" id="3.40.50.300:FF:000011">
    <property type="entry name" value="Putative ABC transporter ATP-binding component"/>
    <property type="match status" value="1"/>
</dbReference>
<evidence type="ECO:0000256" key="6">
    <source>
        <dbReference type="ARBA" id="ARBA00022741"/>
    </source>
</evidence>
<dbReference type="CDD" id="cd03221">
    <property type="entry name" value="ABCF_EF-3"/>
    <property type="match status" value="2"/>
</dbReference>
<dbReference type="InterPro" id="IPR003439">
    <property type="entry name" value="ABC_transporter-like_ATP-bd"/>
</dbReference>
<evidence type="ECO:0000259" key="14">
    <source>
        <dbReference type="PROSITE" id="PS50893"/>
    </source>
</evidence>
<reference evidence="16" key="1">
    <citation type="submission" date="2016-10" db="EMBL/GenBank/DDBJ databases">
        <authorList>
            <person name="Varghese N."/>
            <person name="Submissions S."/>
        </authorList>
    </citation>
    <scope>NUCLEOTIDE SEQUENCE [LARGE SCALE GENOMIC DNA]</scope>
    <source>
        <strain evidence="16">DSM 11005</strain>
    </source>
</reference>
<dbReference type="Pfam" id="PF00005">
    <property type="entry name" value="ABC_tran"/>
    <property type="match status" value="2"/>
</dbReference>
<dbReference type="GO" id="GO:0016887">
    <property type="term" value="F:ATP hydrolysis activity"/>
    <property type="evidence" value="ECO:0007669"/>
    <property type="project" value="InterPro"/>
</dbReference>
<evidence type="ECO:0000256" key="2">
    <source>
        <dbReference type="ARBA" id="ARBA00022490"/>
    </source>
</evidence>
<dbReference type="InterPro" id="IPR003593">
    <property type="entry name" value="AAA+_ATPase"/>
</dbReference>
<proteinExistence type="inferred from homology"/>
<dbReference type="FunFam" id="3.40.50.300:FF:000183">
    <property type="entry name" value="ABC transporter ATP-binding protein yjjK"/>
    <property type="match status" value="1"/>
</dbReference>
<feature type="compositionally biased region" description="Basic and acidic residues" evidence="13">
    <location>
        <begin position="576"/>
        <end position="594"/>
    </location>
</feature>
<dbReference type="PANTHER" id="PTHR42855:SF1">
    <property type="entry name" value="ABC TRANSPORTER DOMAIN-CONTAINING PROTEIN"/>
    <property type="match status" value="1"/>
</dbReference>
<dbReference type="Gene3D" id="1.10.287.380">
    <property type="entry name" value="Valyl-tRNA synthetase, C-terminal domain"/>
    <property type="match status" value="1"/>
</dbReference>
<feature type="region of interest" description="Disordered" evidence="13">
    <location>
        <begin position="545"/>
        <end position="600"/>
    </location>
</feature>
<evidence type="ECO:0000256" key="4">
    <source>
        <dbReference type="ARBA" id="ARBA00022730"/>
    </source>
</evidence>
<dbReference type="GO" id="GO:0019843">
    <property type="term" value="F:rRNA binding"/>
    <property type="evidence" value="ECO:0007669"/>
    <property type="project" value="UniProtKB-KW"/>
</dbReference>
<dbReference type="AlphaFoldDB" id="A0A1G6KEI1"/>
<dbReference type="InterPro" id="IPR032524">
    <property type="entry name" value="ABC_tran_C"/>
</dbReference>
<dbReference type="Proteomes" id="UP000198943">
    <property type="component" value="Unassembled WGS sequence"/>
</dbReference>
<dbReference type="Gene3D" id="3.40.50.300">
    <property type="entry name" value="P-loop containing nucleotide triphosphate hydrolases"/>
    <property type="match status" value="2"/>
</dbReference>
<dbReference type="PANTHER" id="PTHR42855">
    <property type="entry name" value="ABC TRANSPORTER ATP-BINDING SUBUNIT"/>
    <property type="match status" value="1"/>
</dbReference>
<keyword evidence="6" id="KW-0547">Nucleotide-binding</keyword>
<dbReference type="EMBL" id="FMYW01000004">
    <property type="protein sequence ID" value="SDC29337.1"/>
    <property type="molecule type" value="Genomic_DNA"/>
</dbReference>
<dbReference type="GO" id="GO:0006417">
    <property type="term" value="P:regulation of translation"/>
    <property type="evidence" value="ECO:0007669"/>
    <property type="project" value="UniProtKB-KW"/>
</dbReference>
<evidence type="ECO:0000256" key="11">
    <source>
        <dbReference type="ARBA" id="ARBA00022917"/>
    </source>
</evidence>
<keyword evidence="8 15" id="KW-0067">ATP-binding</keyword>
<comment type="similarity">
    <text evidence="1">Belongs to the ABC transporter superfamily. ABCF family. Translational throttle EttA subfamily.</text>
</comment>
<sequence>MLLLSIENLAHSYGERTLFKNVNFNIETGDKIGLIGINGTGKSTLLRHIAELDGGKDPETGEPGKIIPNGTCVMEYLPQDPPFEPEATVIGQIFRGDSPMMKLLRSYETVLDETALQPDDATVQRRLLEVQQQMDQHFAWQLESEAKAVLNRLGITDFNQKMKTLSGGQRKRVALAGVLVRPSDLLILDEPTNHMDNETVAWLEGQLQKRKGALLMVTHDRYFFDRVINRTLELDNGTAYLYTANYSGFLQKRAERRELESAAARKLQNIYRRELAWISRGAEARRTKKKDRAERFAEIEAAAKEKVNRQELEITSAATRLGKTVVELEHISCYYDGIEYIHDFSYILLRDDRVGIIGPNGAGKTTLMDIIAGRLQPDSGTVTIGQTVKIGYFSQHSEFPDTRERVLEYIRDAGNYVLAADGTYISAAMMLERFLFPPELQWVPISKLSGGEQRRLYLLRILMEAPNVLLLDEPTNDLDIPTLSVLEEYLDTFAGAVIAVSHDRYFLDRFARRIFAVEAGGVLRQYPGGYSDYERSRQLEALEQEELKGPGEVLQKNSQNKKKPAEKNRTAGSGDGAKREQAEADGMGEKETENKSAGLTFSEKIELEKLEETIAGKEAESKMISREITLAGNDYEKIAQLSDDLNRVEKELETLTERWLELSDKEG</sequence>
<dbReference type="PROSITE" id="PS50893">
    <property type="entry name" value="ABC_TRANSPORTER_2"/>
    <property type="match status" value="2"/>
</dbReference>
<dbReference type="SUPFAM" id="SSF52540">
    <property type="entry name" value="P-loop containing nucleoside triphosphate hydrolases"/>
    <property type="match status" value="2"/>
</dbReference>
<dbReference type="PROSITE" id="PS00211">
    <property type="entry name" value="ABC_TRANSPORTER_1"/>
    <property type="match status" value="1"/>
</dbReference>
<dbReference type="Pfam" id="PF12848">
    <property type="entry name" value="ABC_tran_Xtn"/>
    <property type="match status" value="1"/>
</dbReference>
<evidence type="ECO:0000256" key="1">
    <source>
        <dbReference type="ARBA" id="ARBA00005868"/>
    </source>
</evidence>
<feature type="domain" description="ABC transporter" evidence="14">
    <location>
        <begin position="4"/>
        <end position="261"/>
    </location>
</feature>
<dbReference type="GO" id="GO:0006412">
    <property type="term" value="P:translation"/>
    <property type="evidence" value="ECO:0007669"/>
    <property type="project" value="UniProtKB-KW"/>
</dbReference>
<protein>
    <submittedName>
        <fullName evidence="15">ATP-binding cassette, subfamily F, uup</fullName>
    </submittedName>
</protein>
<dbReference type="InterPro" id="IPR017871">
    <property type="entry name" value="ABC_transporter-like_CS"/>
</dbReference>
<name>A0A1G6KEI1_9FIRM</name>
<evidence type="ECO:0000256" key="9">
    <source>
        <dbReference type="ARBA" id="ARBA00022845"/>
    </source>
</evidence>
<evidence type="ECO:0000256" key="12">
    <source>
        <dbReference type="SAM" id="Coils"/>
    </source>
</evidence>
<dbReference type="GO" id="GO:0000049">
    <property type="term" value="F:tRNA binding"/>
    <property type="evidence" value="ECO:0007669"/>
    <property type="project" value="UniProtKB-KW"/>
</dbReference>
<dbReference type="GO" id="GO:0003677">
    <property type="term" value="F:DNA binding"/>
    <property type="evidence" value="ECO:0007669"/>
    <property type="project" value="InterPro"/>
</dbReference>
<dbReference type="GO" id="GO:0005524">
    <property type="term" value="F:ATP binding"/>
    <property type="evidence" value="ECO:0007669"/>
    <property type="project" value="UniProtKB-KW"/>
</dbReference>
<dbReference type="InterPro" id="IPR032781">
    <property type="entry name" value="ABC_tran_Xtn"/>
</dbReference>
<keyword evidence="16" id="KW-1185">Reference proteome</keyword>
<dbReference type="InterPro" id="IPR051309">
    <property type="entry name" value="ABCF_ATPase"/>
</dbReference>
<dbReference type="Pfam" id="PF16326">
    <property type="entry name" value="ABC_tran_CTD"/>
    <property type="match status" value="1"/>
</dbReference>
<evidence type="ECO:0000313" key="15">
    <source>
        <dbReference type="EMBL" id="SDC29337.1"/>
    </source>
</evidence>
<keyword evidence="3" id="KW-0820">tRNA-binding</keyword>
<dbReference type="InterPro" id="IPR027417">
    <property type="entry name" value="P-loop_NTPase"/>
</dbReference>
<organism evidence="15 16">
    <name type="scientific">Succiniclasticum ruminis</name>
    <dbReference type="NCBI Taxonomy" id="40841"/>
    <lineage>
        <taxon>Bacteria</taxon>
        <taxon>Bacillati</taxon>
        <taxon>Bacillota</taxon>
        <taxon>Negativicutes</taxon>
        <taxon>Acidaminococcales</taxon>
        <taxon>Acidaminococcaceae</taxon>
        <taxon>Succiniclasticum</taxon>
    </lineage>
</organism>
<evidence type="ECO:0000256" key="8">
    <source>
        <dbReference type="ARBA" id="ARBA00022840"/>
    </source>
</evidence>
<keyword evidence="5" id="KW-0677">Repeat</keyword>
<dbReference type="SMART" id="SM00382">
    <property type="entry name" value="AAA"/>
    <property type="match status" value="2"/>
</dbReference>
<evidence type="ECO:0000256" key="10">
    <source>
        <dbReference type="ARBA" id="ARBA00022884"/>
    </source>
</evidence>
<keyword evidence="11" id="KW-0648">Protein biosynthesis</keyword>
<gene>
    <name evidence="15" type="ORF">SAMN04487864_104219</name>
</gene>
<keyword evidence="10" id="KW-0694">RNA-binding</keyword>
<dbReference type="RefSeq" id="WP_093729895.1">
    <property type="nucleotide sequence ID" value="NZ_FMYW01000004.1"/>
</dbReference>
<evidence type="ECO:0000256" key="5">
    <source>
        <dbReference type="ARBA" id="ARBA00022737"/>
    </source>
</evidence>
<evidence type="ECO:0000256" key="7">
    <source>
        <dbReference type="ARBA" id="ARBA00022801"/>
    </source>
</evidence>